<evidence type="ECO:0000256" key="5">
    <source>
        <dbReference type="ARBA" id="ARBA00022553"/>
    </source>
</evidence>
<dbReference type="GO" id="GO:0005886">
    <property type="term" value="C:plasma membrane"/>
    <property type="evidence" value="ECO:0007669"/>
    <property type="project" value="UniProtKB-SubCell"/>
</dbReference>
<dbReference type="SUPFAM" id="SSF47384">
    <property type="entry name" value="Homodimeric domain of signal transducing histidine kinase"/>
    <property type="match status" value="1"/>
</dbReference>
<dbReference type="RefSeq" id="WP_166645078.1">
    <property type="nucleotide sequence ID" value="NZ_SNYW01000008.1"/>
</dbReference>
<dbReference type="CDD" id="cd00130">
    <property type="entry name" value="PAS"/>
    <property type="match status" value="1"/>
</dbReference>
<evidence type="ECO:0000313" key="19">
    <source>
        <dbReference type="EMBL" id="TDQ81952.1"/>
    </source>
</evidence>
<dbReference type="PROSITE" id="PS50112">
    <property type="entry name" value="PAS"/>
    <property type="match status" value="1"/>
</dbReference>
<evidence type="ECO:0000256" key="12">
    <source>
        <dbReference type="ARBA" id="ARBA00023012"/>
    </source>
</evidence>
<keyword evidence="20" id="KW-1185">Reference proteome</keyword>
<dbReference type="InterPro" id="IPR000700">
    <property type="entry name" value="PAS-assoc_C"/>
</dbReference>
<comment type="caution">
    <text evidence="19">The sequence shown here is derived from an EMBL/GenBank/DDBJ whole genome shotgun (WGS) entry which is preliminary data.</text>
</comment>
<dbReference type="InterPro" id="IPR006189">
    <property type="entry name" value="CHASE_dom"/>
</dbReference>
<dbReference type="SMART" id="SM01079">
    <property type="entry name" value="CHASE"/>
    <property type="match status" value="1"/>
</dbReference>
<dbReference type="SUPFAM" id="SSF55874">
    <property type="entry name" value="ATPase domain of HSP90 chaperone/DNA topoisomerase II/histidine kinase"/>
    <property type="match status" value="1"/>
</dbReference>
<keyword evidence="9" id="KW-0418">Kinase</keyword>
<dbReference type="InterPro" id="IPR035965">
    <property type="entry name" value="PAS-like_dom_sf"/>
</dbReference>
<organism evidence="19 20">
    <name type="scientific">Dongia mobilis</name>
    <dbReference type="NCBI Taxonomy" id="578943"/>
    <lineage>
        <taxon>Bacteria</taxon>
        <taxon>Pseudomonadati</taxon>
        <taxon>Pseudomonadota</taxon>
        <taxon>Alphaproteobacteria</taxon>
        <taxon>Rhodospirillales</taxon>
        <taxon>Dongiaceae</taxon>
        <taxon>Dongia</taxon>
    </lineage>
</organism>
<dbReference type="SMART" id="SM00387">
    <property type="entry name" value="HATPase_c"/>
    <property type="match status" value="1"/>
</dbReference>
<protein>
    <recommendedName>
        <fullName evidence="3">histidine kinase</fullName>
        <ecNumber evidence="3">2.7.13.3</ecNumber>
    </recommendedName>
</protein>
<dbReference type="PROSITE" id="PS50839">
    <property type="entry name" value="CHASE"/>
    <property type="match status" value="1"/>
</dbReference>
<evidence type="ECO:0000313" key="20">
    <source>
        <dbReference type="Proteomes" id="UP000295783"/>
    </source>
</evidence>
<name>A0A4R6WLW2_9PROT</name>
<evidence type="ECO:0000256" key="10">
    <source>
        <dbReference type="ARBA" id="ARBA00022840"/>
    </source>
</evidence>
<dbReference type="Pfam" id="PF12860">
    <property type="entry name" value="PAS_7"/>
    <property type="match status" value="3"/>
</dbReference>
<comment type="catalytic activity">
    <reaction evidence="1">
        <text>ATP + protein L-histidine = ADP + protein N-phospho-L-histidine.</text>
        <dbReference type="EC" id="2.7.13.3"/>
    </reaction>
</comment>
<accession>A0A4R6WLW2</accession>
<dbReference type="Pfam" id="PF00512">
    <property type="entry name" value="HisKA"/>
    <property type="match status" value="1"/>
</dbReference>
<dbReference type="InterPro" id="IPR003661">
    <property type="entry name" value="HisK_dim/P_dom"/>
</dbReference>
<dbReference type="Pfam" id="PF03924">
    <property type="entry name" value="CHASE"/>
    <property type="match status" value="1"/>
</dbReference>
<dbReference type="SUPFAM" id="SSF55785">
    <property type="entry name" value="PYP-like sensor domain (PAS domain)"/>
    <property type="match status" value="2"/>
</dbReference>
<evidence type="ECO:0000256" key="14">
    <source>
        <dbReference type="SAM" id="Phobius"/>
    </source>
</evidence>
<evidence type="ECO:0000256" key="13">
    <source>
        <dbReference type="ARBA" id="ARBA00023136"/>
    </source>
</evidence>
<feature type="transmembrane region" description="Helical" evidence="14">
    <location>
        <begin position="112"/>
        <end position="135"/>
    </location>
</feature>
<dbReference type="InterPro" id="IPR003594">
    <property type="entry name" value="HATPase_dom"/>
</dbReference>
<dbReference type="InterPro" id="IPR013655">
    <property type="entry name" value="PAS_fold_3"/>
</dbReference>
<evidence type="ECO:0000256" key="11">
    <source>
        <dbReference type="ARBA" id="ARBA00022989"/>
    </source>
</evidence>
<dbReference type="PANTHER" id="PTHR43047:SF72">
    <property type="entry name" value="OSMOSENSING HISTIDINE PROTEIN KINASE SLN1"/>
    <property type="match status" value="1"/>
</dbReference>
<dbReference type="Gene3D" id="3.30.450.350">
    <property type="entry name" value="CHASE domain"/>
    <property type="match status" value="1"/>
</dbReference>
<keyword evidence="5" id="KW-0597">Phosphoprotein</keyword>
<dbReference type="CDD" id="cd16922">
    <property type="entry name" value="HATPase_EvgS-ArcB-TorS-like"/>
    <property type="match status" value="1"/>
</dbReference>
<evidence type="ECO:0000256" key="2">
    <source>
        <dbReference type="ARBA" id="ARBA00004651"/>
    </source>
</evidence>
<evidence type="ECO:0000259" key="15">
    <source>
        <dbReference type="PROSITE" id="PS50109"/>
    </source>
</evidence>
<keyword evidence="7 14" id="KW-0812">Transmembrane</keyword>
<dbReference type="InterPro" id="IPR004358">
    <property type="entry name" value="Sig_transdc_His_kin-like_C"/>
</dbReference>
<dbReference type="InterPro" id="IPR005467">
    <property type="entry name" value="His_kinase_dom"/>
</dbReference>
<comment type="subcellular location">
    <subcellularLocation>
        <location evidence="2">Cell membrane</location>
        <topology evidence="2">Multi-pass membrane protein</topology>
    </subcellularLocation>
</comment>
<dbReference type="GO" id="GO:0009927">
    <property type="term" value="F:histidine phosphotransfer kinase activity"/>
    <property type="evidence" value="ECO:0007669"/>
    <property type="project" value="TreeGrafter"/>
</dbReference>
<evidence type="ECO:0000256" key="8">
    <source>
        <dbReference type="ARBA" id="ARBA00022741"/>
    </source>
</evidence>
<dbReference type="GO" id="GO:0005524">
    <property type="term" value="F:ATP binding"/>
    <property type="evidence" value="ECO:0007669"/>
    <property type="project" value="UniProtKB-KW"/>
</dbReference>
<dbReference type="EMBL" id="SNYW01000008">
    <property type="protein sequence ID" value="TDQ81952.1"/>
    <property type="molecule type" value="Genomic_DNA"/>
</dbReference>
<dbReference type="NCBIfam" id="TIGR00229">
    <property type="entry name" value="sensory_box"/>
    <property type="match status" value="1"/>
</dbReference>
<feature type="domain" description="CHASE" evidence="18">
    <location>
        <begin position="418"/>
        <end position="535"/>
    </location>
</feature>
<dbReference type="EC" id="2.7.13.3" evidence="3"/>
<feature type="transmembrane region" description="Helical" evidence="14">
    <location>
        <begin position="269"/>
        <end position="290"/>
    </location>
</feature>
<keyword evidence="11 14" id="KW-1133">Transmembrane helix</keyword>
<dbReference type="Proteomes" id="UP000295783">
    <property type="component" value="Unassembled WGS sequence"/>
</dbReference>
<keyword evidence="8" id="KW-0547">Nucleotide-binding</keyword>
<keyword evidence="4" id="KW-1003">Cell membrane</keyword>
<evidence type="ECO:0000256" key="9">
    <source>
        <dbReference type="ARBA" id="ARBA00022777"/>
    </source>
</evidence>
<feature type="transmembrane region" description="Helical" evidence="14">
    <location>
        <begin position="224"/>
        <end position="257"/>
    </location>
</feature>
<dbReference type="Gene3D" id="3.30.565.10">
    <property type="entry name" value="Histidine kinase-like ATPase, C-terminal domain"/>
    <property type="match status" value="1"/>
</dbReference>
<dbReference type="InterPro" id="IPR036890">
    <property type="entry name" value="HATPase_C_sf"/>
</dbReference>
<dbReference type="SMART" id="SM00388">
    <property type="entry name" value="HisKA"/>
    <property type="match status" value="1"/>
</dbReference>
<evidence type="ECO:0000256" key="4">
    <source>
        <dbReference type="ARBA" id="ARBA00022475"/>
    </source>
</evidence>
<keyword evidence="10" id="KW-0067">ATP-binding</keyword>
<feature type="transmembrane region" description="Helical" evidence="14">
    <location>
        <begin position="197"/>
        <end position="218"/>
    </location>
</feature>
<evidence type="ECO:0000256" key="1">
    <source>
        <dbReference type="ARBA" id="ARBA00000085"/>
    </source>
</evidence>
<evidence type="ECO:0000259" key="18">
    <source>
        <dbReference type="PROSITE" id="PS50839"/>
    </source>
</evidence>
<feature type="domain" description="PAS" evidence="16">
    <location>
        <begin position="1009"/>
        <end position="1044"/>
    </location>
</feature>
<evidence type="ECO:0000259" key="17">
    <source>
        <dbReference type="PROSITE" id="PS50113"/>
    </source>
</evidence>
<dbReference type="PANTHER" id="PTHR43047">
    <property type="entry name" value="TWO-COMPONENT HISTIDINE PROTEIN KINASE"/>
    <property type="match status" value="1"/>
</dbReference>
<sequence length="1405" mass="154091">MPFGVGAFLVVGIYFLLARAGLAFAQLQESASPIWPASGFAVAALTLLGPRFAPAIFLAALAANWFTGGLVTALPIALGNTLEALAGAWLITRLGRIDRDLLPLTRMAGITAAALLASLVSAAIGTASLALAGVLDDLSRSAIAFTWWAGDALGILLLTPLLLALAERNGARAVPMPGDAIPAQSWLSRIPAGRRSVIAAALLFALALALLVVIHPVAAPALFLALPAFALVAWLAGGLLAHLALLILAAIWLVATSSSAFGPFTGHDLNAAIIDTQILLAGFAIGTMTFAELRAVRSPLPLLVFTLGCVIAGITFAALRYEQQRIDARHLINVAERVQQQIANRMGIYVNALRGGASLYAASRSVNRQEWRDYAQSLDMPRHYPGVLGIGVVLPGDKASATSFTYAMRRDGRPDFTIHPVPGVDPEAAAYTQHFTIVYIVPEEPNQAAIGLDLASEPNRRLAALKARDSGNPAMTARIILVQDAKRQPGFLVFVPIYRQPGGATDIETLRWYFHGWIYAPFLAADFFSHAMITESAELRLRIHDGPDADPAELVFDSGTDPAAPFRASHRSRMYLLGHEFTLEWQESPLFDRQDPFIPTTLSAGGLVFASLLAALVAALLSQKDRAQYFADRMSAALALANERFELAVDCSQDVIWDHNIRTDQIWSSPRMAQLYGWGHEDIRDRYWEFWQQVMGPETYADFRRQYDELVAGKRDDIDAVFRCRHRDGRPLYVQTRCRSLRDADGKVVRVIGVDTDITLVKQLEIRLRDAISVMEDGFGLFDADDRVVLYNDRFIDEGTRKVIGDPTGHTFEEILRAFAYNDMPVTDPAFDREAWIEQRLGRHRNPPEEPIEVTWGDGRIMRISERRTSDGGYVGIWTDVTEIKRLGQRLEAAIGTITDGFALYDAEDRLIIANDSFITPTMRRHFGERVNGISFTELYRAYGEIELGFSGEALETWFARRLELHRNPPPDPFEVAMPDGRVLRVFERRTGEGGTVGTWTDITALRRAEQRLKDAIESINEGFLLLDADGRYVVFNSQLLKLYPKTAPHVAVGGSFAEALRKGAEAGEYPHLDTPEQIDAFVAEWSGRFRDKTPFQGAAPLAGGGWVLVSHRPTAEGGSVNIYTDITDLKARESDLAEANIRLQQQAQALTLLAEELRAANLAAEQANISKSQFLANMSHELRTPLNGIIGFSDIIRRELFGQITPARYRDYAEDIHQSGAHLLNLINDILDLSKIEAGKMSLRIAAIPTDDAVAQAQRMVQPLADSRRITLHPPVIEDCPLLHADERQLKQILLNLLSNAVKFTPEGGEVRVAIRSDGDAGAVITIADTGIGMSPDEIRIALERFGQADSSLAKSTPGTGLGLPLVDGLVKLHDGRLEIASEKGQGTTVTVRLPWHKDLQRSV</sequence>
<dbReference type="Pfam" id="PF05231">
    <property type="entry name" value="MASE1"/>
    <property type="match status" value="1"/>
</dbReference>
<feature type="transmembrane region" description="Helical" evidence="14">
    <location>
        <begin position="597"/>
        <end position="621"/>
    </location>
</feature>
<reference evidence="19 20" key="1">
    <citation type="submission" date="2019-03" db="EMBL/GenBank/DDBJ databases">
        <title>Genomic Encyclopedia of Type Strains, Phase III (KMG-III): the genomes of soil and plant-associated and newly described type strains.</title>
        <authorList>
            <person name="Whitman W."/>
        </authorList>
    </citation>
    <scope>NUCLEOTIDE SEQUENCE [LARGE SCALE GENOMIC DNA]</scope>
    <source>
        <strain evidence="19 20">CGMCC 1.7660</strain>
    </source>
</reference>
<dbReference type="SMART" id="SM00091">
    <property type="entry name" value="PAS"/>
    <property type="match status" value="2"/>
</dbReference>
<feature type="transmembrane region" description="Helical" evidence="14">
    <location>
        <begin position="147"/>
        <end position="166"/>
    </location>
</feature>
<evidence type="ECO:0000256" key="3">
    <source>
        <dbReference type="ARBA" id="ARBA00012438"/>
    </source>
</evidence>
<dbReference type="CDD" id="cd00082">
    <property type="entry name" value="HisKA"/>
    <property type="match status" value="1"/>
</dbReference>
<dbReference type="InterPro" id="IPR000014">
    <property type="entry name" value="PAS"/>
</dbReference>
<feature type="domain" description="Histidine kinase" evidence="15">
    <location>
        <begin position="1178"/>
        <end position="1399"/>
    </location>
</feature>
<dbReference type="GO" id="GO:0000155">
    <property type="term" value="F:phosphorelay sensor kinase activity"/>
    <property type="evidence" value="ECO:0007669"/>
    <property type="project" value="InterPro"/>
</dbReference>
<keyword evidence="13 14" id="KW-0472">Membrane</keyword>
<dbReference type="Gene3D" id="1.10.287.130">
    <property type="match status" value="1"/>
</dbReference>
<keyword evidence="6" id="KW-0808">Transferase</keyword>
<keyword evidence="12" id="KW-0902">Two-component regulatory system</keyword>
<gene>
    <name evidence="19" type="ORF">A8950_1772</name>
</gene>
<feature type="transmembrane region" description="Helical" evidence="14">
    <location>
        <begin position="302"/>
        <end position="321"/>
    </location>
</feature>
<proteinExistence type="predicted"/>
<feature type="transmembrane region" description="Helical" evidence="14">
    <location>
        <begin position="6"/>
        <end position="27"/>
    </location>
</feature>
<evidence type="ECO:0000256" key="7">
    <source>
        <dbReference type="ARBA" id="ARBA00022692"/>
    </source>
</evidence>
<dbReference type="InterPro" id="IPR042240">
    <property type="entry name" value="CHASE_sf"/>
</dbReference>
<dbReference type="Pfam" id="PF02518">
    <property type="entry name" value="HATPase_c"/>
    <property type="match status" value="1"/>
</dbReference>
<dbReference type="InterPro" id="IPR036097">
    <property type="entry name" value="HisK_dim/P_sf"/>
</dbReference>
<dbReference type="PROSITE" id="PS50109">
    <property type="entry name" value="HIS_KIN"/>
    <property type="match status" value="1"/>
</dbReference>
<dbReference type="InterPro" id="IPR001610">
    <property type="entry name" value="PAC"/>
</dbReference>
<dbReference type="Gene3D" id="3.30.450.20">
    <property type="entry name" value="PAS domain"/>
    <property type="match status" value="3"/>
</dbReference>
<dbReference type="FunFam" id="1.10.287.130:FF:000038">
    <property type="entry name" value="Sensory transduction histidine kinase"/>
    <property type="match status" value="1"/>
</dbReference>
<feature type="transmembrane region" description="Helical" evidence="14">
    <location>
        <begin position="69"/>
        <end position="91"/>
    </location>
</feature>
<dbReference type="InterPro" id="IPR007895">
    <property type="entry name" value="MASE1"/>
</dbReference>
<feature type="domain" description="PAC" evidence="17">
    <location>
        <begin position="718"/>
        <end position="770"/>
    </location>
</feature>
<dbReference type="PROSITE" id="PS50113">
    <property type="entry name" value="PAC"/>
    <property type="match status" value="1"/>
</dbReference>
<feature type="transmembrane region" description="Helical" evidence="14">
    <location>
        <begin position="39"/>
        <end position="63"/>
    </location>
</feature>
<evidence type="ECO:0000259" key="16">
    <source>
        <dbReference type="PROSITE" id="PS50112"/>
    </source>
</evidence>
<dbReference type="SMART" id="SM00086">
    <property type="entry name" value="PAC"/>
    <property type="match status" value="1"/>
</dbReference>
<dbReference type="Pfam" id="PF08447">
    <property type="entry name" value="PAS_3"/>
    <property type="match status" value="1"/>
</dbReference>
<evidence type="ECO:0000256" key="6">
    <source>
        <dbReference type="ARBA" id="ARBA00022679"/>
    </source>
</evidence>
<dbReference type="PRINTS" id="PR00344">
    <property type="entry name" value="BCTRLSENSOR"/>
</dbReference>